<sequence>MKKYSSQNSLDSNLNLSQAQIDLCSSMQSLPLCLYTDLFPQFSPIKDQYSQLQSPLPQKYQELQNFSVPIASEQGQNFNQGFQICKLLESKVKLDTKVQIQESSQNEQKGGGFQIQKGESKRSPKMKQIQENQQVIKEDLNMNLMNQFEASFQLHNPNEENQFEQHESNSMLYETEKGQRKHDSYSKTKTQTEVQNPSKPIQNVGKEPELIFEEFIRRKFVQIKQGKEQKIEKNIKKYILSLYVSLICKVVQKHGKGCENIRNELQLILYNKYNDWKTTISTYFCIRKQYKQDIPKEIQNKIAKLTDYIKNKMQEQNNQEDPKFPDKKKERPQFSLEYIENKKKKKVRLNCKALQARFQTGKLKSLMLDQAKEKVKKLELIDKQEYDYLIQYFDLVVELKNIGGIKKSIQIDSKDIKNLHENTVLKQFIGTIQNILLKNPEQKKEQEVSEAQETLDQLLLEEQNIIFDYQETYQKMFVKFLEEFYQRYEKRTEIKNQTVTKPQLLQIKEKIQQKQEEKSKQICQEQEQVSPIQ</sequence>
<feature type="compositionally biased region" description="Polar residues" evidence="1">
    <location>
        <begin position="187"/>
        <end position="201"/>
    </location>
</feature>
<evidence type="ECO:0000313" key="2">
    <source>
        <dbReference type="EMBL" id="CAK78150.1"/>
    </source>
</evidence>
<feature type="region of interest" description="Disordered" evidence="1">
    <location>
        <begin position="101"/>
        <end position="130"/>
    </location>
</feature>
<dbReference type="Proteomes" id="UP000000600">
    <property type="component" value="Unassembled WGS sequence"/>
</dbReference>
<evidence type="ECO:0000313" key="3">
    <source>
        <dbReference type="Proteomes" id="UP000000600"/>
    </source>
</evidence>
<dbReference type="HOGENOM" id="CLU_511414_0_0_1"/>
<reference evidence="2 3" key="1">
    <citation type="journal article" date="2006" name="Nature">
        <title>Global trends of whole-genome duplications revealed by the ciliate Paramecium tetraurelia.</title>
        <authorList>
            <consortium name="Genoscope"/>
            <person name="Aury J.-M."/>
            <person name="Jaillon O."/>
            <person name="Duret L."/>
            <person name="Noel B."/>
            <person name="Jubin C."/>
            <person name="Porcel B.M."/>
            <person name="Segurens B."/>
            <person name="Daubin V."/>
            <person name="Anthouard V."/>
            <person name="Aiach N."/>
            <person name="Arnaiz O."/>
            <person name="Billaut A."/>
            <person name="Beisson J."/>
            <person name="Blanc I."/>
            <person name="Bouhouche K."/>
            <person name="Camara F."/>
            <person name="Duharcourt S."/>
            <person name="Guigo R."/>
            <person name="Gogendeau D."/>
            <person name="Katinka M."/>
            <person name="Keller A.-M."/>
            <person name="Kissmehl R."/>
            <person name="Klotz C."/>
            <person name="Koll F."/>
            <person name="Le Moue A."/>
            <person name="Lepere C."/>
            <person name="Malinsky S."/>
            <person name="Nowacki M."/>
            <person name="Nowak J.K."/>
            <person name="Plattner H."/>
            <person name="Poulain J."/>
            <person name="Ruiz F."/>
            <person name="Serrano V."/>
            <person name="Zagulski M."/>
            <person name="Dessen P."/>
            <person name="Betermier M."/>
            <person name="Weissenbach J."/>
            <person name="Scarpelli C."/>
            <person name="Schachter V."/>
            <person name="Sperling L."/>
            <person name="Meyer E."/>
            <person name="Cohen J."/>
            <person name="Wincker P."/>
        </authorList>
    </citation>
    <scope>NUCLEOTIDE SEQUENCE [LARGE SCALE GENOMIC DNA]</scope>
    <source>
        <strain evidence="2 3">Stock d4-2</strain>
    </source>
</reference>
<feature type="compositionally biased region" description="Basic and acidic residues" evidence="1">
    <location>
        <begin position="175"/>
        <end position="186"/>
    </location>
</feature>
<dbReference type="GeneID" id="5031332"/>
<organism evidence="2 3">
    <name type="scientific">Paramecium tetraurelia</name>
    <dbReference type="NCBI Taxonomy" id="5888"/>
    <lineage>
        <taxon>Eukaryota</taxon>
        <taxon>Sar</taxon>
        <taxon>Alveolata</taxon>
        <taxon>Ciliophora</taxon>
        <taxon>Intramacronucleata</taxon>
        <taxon>Oligohymenophorea</taxon>
        <taxon>Peniculida</taxon>
        <taxon>Parameciidae</taxon>
        <taxon>Paramecium</taxon>
    </lineage>
</organism>
<dbReference type="OMA" id="CETIRNE"/>
<dbReference type="EMBL" id="CT868296">
    <property type="protein sequence ID" value="CAK78150.1"/>
    <property type="molecule type" value="Genomic_DNA"/>
</dbReference>
<dbReference type="AlphaFoldDB" id="A0D533"/>
<dbReference type="RefSeq" id="XP_001445547.1">
    <property type="nucleotide sequence ID" value="XM_001445510.1"/>
</dbReference>
<proteinExistence type="predicted"/>
<dbReference type="InParanoid" id="A0D533"/>
<feature type="region of interest" description="Disordered" evidence="1">
    <location>
        <begin position="175"/>
        <end position="203"/>
    </location>
</feature>
<dbReference type="KEGG" id="ptm:GSPATT00013597001"/>
<keyword evidence="3" id="KW-1185">Reference proteome</keyword>
<gene>
    <name evidence="2" type="ORF">GSPATT00013597001</name>
</gene>
<protein>
    <submittedName>
        <fullName evidence="2">Uncharacterized protein</fullName>
    </submittedName>
</protein>
<accession>A0D533</accession>
<evidence type="ECO:0000256" key="1">
    <source>
        <dbReference type="SAM" id="MobiDB-lite"/>
    </source>
</evidence>
<dbReference type="OrthoDB" id="10640388at2759"/>
<name>A0D533_PARTE</name>